<name>A0A8J2MX60_9PLEO</name>
<dbReference type="Pfam" id="PF14661">
    <property type="entry name" value="HAUS6_N"/>
    <property type="match status" value="1"/>
</dbReference>
<evidence type="ECO:0000313" key="4">
    <source>
        <dbReference type="EMBL" id="CAG5149259.1"/>
    </source>
</evidence>
<feature type="compositionally biased region" description="Basic and acidic residues" evidence="2">
    <location>
        <begin position="512"/>
        <end position="523"/>
    </location>
</feature>
<dbReference type="GO" id="GO:0051225">
    <property type="term" value="P:spindle assembly"/>
    <property type="evidence" value="ECO:0007669"/>
    <property type="project" value="InterPro"/>
</dbReference>
<feature type="region of interest" description="Disordered" evidence="2">
    <location>
        <begin position="1"/>
        <end position="27"/>
    </location>
</feature>
<comment type="caution">
    <text evidence="4">The sequence shown here is derived from an EMBL/GenBank/DDBJ whole genome shotgun (WGS) entry which is preliminary data.</text>
</comment>
<dbReference type="Proteomes" id="UP000676310">
    <property type="component" value="Unassembled WGS sequence"/>
</dbReference>
<dbReference type="OrthoDB" id="5575722at2759"/>
<protein>
    <recommendedName>
        <fullName evidence="3">HAUS augmin-like complex subunit 6 N-terminal domain-containing protein</fullName>
    </recommendedName>
</protein>
<feature type="coiled-coil region" evidence="1">
    <location>
        <begin position="322"/>
        <end position="349"/>
    </location>
</feature>
<keyword evidence="5" id="KW-1185">Reference proteome</keyword>
<dbReference type="GeneID" id="67013760"/>
<feature type="region of interest" description="Disordered" evidence="2">
    <location>
        <begin position="427"/>
        <end position="544"/>
    </location>
</feature>
<feature type="domain" description="HAUS augmin-like complex subunit 6 N-terminal" evidence="3">
    <location>
        <begin position="45"/>
        <end position="267"/>
    </location>
</feature>
<sequence length="819" mass="91764">MSRPPSTASTATTGTTNGHSRTTSVKTIPKPQVVNPIALPDIRIFVTNLGLLDLDLRTDWPGITVQTFSAKNADQRQRIGGTEWALFRLFEIWDSNQTAQKLQPFFPPLEPLQSLNLRAALFRCLNELKKNGVLGRESILRKTMLDECKGEKFYEILAIFSNAVLKKVLAAQGRGDRDDAVARRLATAPMLSGEQQRSLLPLAIAHKAALVNVLKQKEEKRRKYMEFHGLLDRKAEDINRRIRKCKDTPRAQKPAVPQKEANAVKKQLKDNWIGNQKWLDVMLRGDNVQAEDAFLNSRFDKVWHMVEKGRKLEEVAPESGLLESLQARVQEQQERLQKWKAFHEELQRDESGKETLGSVQTAASVKDFRFDDHSQYQLPSAKHIVESAKISRPAMRAEFQDILSDMDRELARAATVRASTRPTILHHRSTSSVKTARPPMLTRKSTQTEAIRKAPMVPAKPVKLQSPSRPNSLDQIPILPRPSRHITSATAPSVDSEATLIGHTSALSTTTTHRDDLPTESHYESTPVPETTSPALQPAVENSPLEDTTTIANHSEQREDLLSDDLPEASPEHISEPPIPTFEPLEVDAEEALADQIINSIGNATPSPVKKPQPRMSLSLIERTRMTMSRTNSFEPVPESPELPLPSMGPPAIPSITGDEDGDRHKTLAERTRLTMEAMQSKPRPSVSDTITKEKRKSSSSRSSLFPVNQFDTPRTRKSSENLEQARSESIERTPTEQLFSDEIDYDRVFKSRPRIATSPVWSPDGATGGQEEYDDEDPDGVTGIDLGDVDQDDDGEDKFKESWMDSPSQKRGVRSMRY</sequence>
<organism evidence="4 5">
    <name type="scientific">Alternaria atra</name>
    <dbReference type="NCBI Taxonomy" id="119953"/>
    <lineage>
        <taxon>Eukaryota</taxon>
        <taxon>Fungi</taxon>
        <taxon>Dikarya</taxon>
        <taxon>Ascomycota</taxon>
        <taxon>Pezizomycotina</taxon>
        <taxon>Dothideomycetes</taxon>
        <taxon>Pleosporomycetidae</taxon>
        <taxon>Pleosporales</taxon>
        <taxon>Pleosporineae</taxon>
        <taxon>Pleosporaceae</taxon>
        <taxon>Alternaria</taxon>
        <taxon>Alternaria sect. Ulocladioides</taxon>
    </lineage>
</organism>
<feature type="region of interest" description="Disordered" evidence="2">
    <location>
        <begin position="630"/>
        <end position="819"/>
    </location>
</feature>
<dbReference type="InterPro" id="IPR028163">
    <property type="entry name" value="HAUS_6_N"/>
</dbReference>
<dbReference type="GO" id="GO:0070652">
    <property type="term" value="C:HAUS complex"/>
    <property type="evidence" value="ECO:0007669"/>
    <property type="project" value="InterPro"/>
</dbReference>
<evidence type="ECO:0000256" key="1">
    <source>
        <dbReference type="SAM" id="Coils"/>
    </source>
</evidence>
<evidence type="ECO:0000256" key="2">
    <source>
        <dbReference type="SAM" id="MobiDB-lite"/>
    </source>
</evidence>
<accession>A0A8J2MX60</accession>
<dbReference type="AlphaFoldDB" id="A0A8J2MX60"/>
<dbReference type="EMBL" id="CAJRGZ010000015">
    <property type="protein sequence ID" value="CAG5149259.1"/>
    <property type="molecule type" value="Genomic_DNA"/>
</dbReference>
<feature type="compositionally biased region" description="Pro residues" evidence="2">
    <location>
        <begin position="638"/>
        <end position="653"/>
    </location>
</feature>
<dbReference type="InterPro" id="IPR026797">
    <property type="entry name" value="HAUS_6"/>
</dbReference>
<feature type="compositionally biased region" description="Acidic residues" evidence="2">
    <location>
        <begin position="788"/>
        <end position="797"/>
    </location>
</feature>
<evidence type="ECO:0000313" key="5">
    <source>
        <dbReference type="Proteomes" id="UP000676310"/>
    </source>
</evidence>
<feature type="compositionally biased region" description="Basic and acidic residues" evidence="2">
    <location>
        <begin position="714"/>
        <end position="735"/>
    </location>
</feature>
<feature type="compositionally biased region" description="Polar residues" evidence="2">
    <location>
        <begin position="465"/>
        <end position="474"/>
    </location>
</feature>
<feature type="compositionally biased region" description="Basic and acidic residues" evidence="2">
    <location>
        <begin position="662"/>
        <end position="674"/>
    </location>
</feature>
<proteinExistence type="predicted"/>
<gene>
    <name evidence="4" type="ORF">ALTATR162_LOCUS2327</name>
</gene>
<reference evidence="4" key="1">
    <citation type="submission" date="2021-05" db="EMBL/GenBank/DDBJ databases">
        <authorList>
            <person name="Stam R."/>
        </authorList>
    </citation>
    <scope>NUCLEOTIDE SEQUENCE</scope>
    <source>
        <strain evidence="4">CS162</strain>
    </source>
</reference>
<keyword evidence="1" id="KW-0175">Coiled coil</keyword>
<dbReference type="GO" id="GO:0008017">
    <property type="term" value="F:microtubule binding"/>
    <property type="evidence" value="ECO:0007669"/>
    <property type="project" value="TreeGrafter"/>
</dbReference>
<dbReference type="PANTHER" id="PTHR16151:SF2">
    <property type="entry name" value="HAUS AUGMIN-LIKE COMPLEX SUBUNIT 6"/>
    <property type="match status" value="1"/>
</dbReference>
<dbReference type="GO" id="GO:1990498">
    <property type="term" value="C:mitotic spindle microtubule"/>
    <property type="evidence" value="ECO:0007669"/>
    <property type="project" value="TreeGrafter"/>
</dbReference>
<evidence type="ECO:0000259" key="3">
    <source>
        <dbReference type="Pfam" id="PF14661"/>
    </source>
</evidence>
<dbReference type="RefSeq" id="XP_043165866.1">
    <property type="nucleotide sequence ID" value="XM_043309931.1"/>
</dbReference>
<dbReference type="PANTHER" id="PTHR16151">
    <property type="entry name" value="HAUS AUGMIN-LIKE COMPLEX SUBUNIT 6"/>
    <property type="match status" value="1"/>
</dbReference>
<feature type="compositionally biased region" description="Low complexity" evidence="2">
    <location>
        <begin position="1"/>
        <end position="24"/>
    </location>
</feature>